<evidence type="ECO:0000259" key="9">
    <source>
        <dbReference type="Pfam" id="PF00999"/>
    </source>
</evidence>
<feature type="transmembrane region" description="Helical" evidence="8">
    <location>
        <begin position="123"/>
        <end position="143"/>
    </location>
</feature>
<feature type="transmembrane region" description="Helical" evidence="8">
    <location>
        <begin position="188"/>
        <end position="215"/>
    </location>
</feature>
<dbReference type="KEGG" id="nia:A8C56_11510"/>
<accession>A0A1A9I4B9</accession>
<evidence type="ECO:0000256" key="6">
    <source>
        <dbReference type="ARBA" id="ARBA00023065"/>
    </source>
</evidence>
<protein>
    <submittedName>
        <fullName evidence="10">Sodium:proton antiporter</fullName>
    </submittedName>
</protein>
<dbReference type="Pfam" id="PF00999">
    <property type="entry name" value="Na_H_Exchanger"/>
    <property type="match status" value="1"/>
</dbReference>
<keyword evidence="6" id="KW-0406">Ion transport</keyword>
<organism evidence="10 11">
    <name type="scientific">Niabella ginsenosidivorans</name>
    <dbReference type="NCBI Taxonomy" id="1176587"/>
    <lineage>
        <taxon>Bacteria</taxon>
        <taxon>Pseudomonadati</taxon>
        <taxon>Bacteroidota</taxon>
        <taxon>Chitinophagia</taxon>
        <taxon>Chitinophagales</taxon>
        <taxon>Chitinophagaceae</taxon>
        <taxon>Niabella</taxon>
    </lineage>
</organism>
<feature type="transmembrane region" description="Helical" evidence="8">
    <location>
        <begin position="16"/>
        <end position="34"/>
    </location>
</feature>
<evidence type="ECO:0000256" key="1">
    <source>
        <dbReference type="ARBA" id="ARBA00004141"/>
    </source>
</evidence>
<keyword evidence="4 8" id="KW-0812">Transmembrane</keyword>
<evidence type="ECO:0000256" key="2">
    <source>
        <dbReference type="ARBA" id="ARBA00022448"/>
    </source>
</evidence>
<gene>
    <name evidence="10" type="ORF">A8C56_11510</name>
</gene>
<dbReference type="Proteomes" id="UP000077667">
    <property type="component" value="Chromosome"/>
</dbReference>
<dbReference type="GO" id="GO:0015297">
    <property type="term" value="F:antiporter activity"/>
    <property type="evidence" value="ECO:0007669"/>
    <property type="project" value="UniProtKB-KW"/>
</dbReference>
<evidence type="ECO:0000256" key="5">
    <source>
        <dbReference type="ARBA" id="ARBA00022989"/>
    </source>
</evidence>
<dbReference type="RefSeq" id="WP_067755978.1">
    <property type="nucleotide sequence ID" value="NZ_CP015772.1"/>
</dbReference>
<name>A0A1A9I4B9_9BACT</name>
<comment type="subcellular location">
    <subcellularLocation>
        <location evidence="1">Membrane</location>
        <topology evidence="1">Multi-pass membrane protein</topology>
    </subcellularLocation>
</comment>
<dbReference type="PANTHER" id="PTHR43562:SF4">
    <property type="entry name" value="NA(+)_H(+) ANTIPORTER NHAS5"/>
    <property type="match status" value="1"/>
</dbReference>
<dbReference type="EMBL" id="CP015772">
    <property type="protein sequence ID" value="ANH81521.1"/>
    <property type="molecule type" value="Genomic_DNA"/>
</dbReference>
<feature type="transmembrane region" description="Helical" evidence="8">
    <location>
        <begin position="99"/>
        <end position="117"/>
    </location>
</feature>
<keyword evidence="2" id="KW-0813">Transport</keyword>
<dbReference type="InterPro" id="IPR038770">
    <property type="entry name" value="Na+/solute_symporter_sf"/>
</dbReference>
<feature type="transmembrane region" description="Helical" evidence="8">
    <location>
        <begin position="372"/>
        <end position="396"/>
    </location>
</feature>
<dbReference type="STRING" id="1176587.A8C56_11510"/>
<proteinExistence type="predicted"/>
<keyword evidence="7 8" id="KW-0472">Membrane</keyword>
<dbReference type="GO" id="GO:0016020">
    <property type="term" value="C:membrane"/>
    <property type="evidence" value="ECO:0007669"/>
    <property type="project" value="UniProtKB-SubCell"/>
</dbReference>
<feature type="transmembrane region" description="Helical" evidence="8">
    <location>
        <begin position="337"/>
        <end position="360"/>
    </location>
</feature>
<evidence type="ECO:0000313" key="11">
    <source>
        <dbReference type="Proteomes" id="UP000077667"/>
    </source>
</evidence>
<evidence type="ECO:0000256" key="7">
    <source>
        <dbReference type="ARBA" id="ARBA00023136"/>
    </source>
</evidence>
<dbReference type="AlphaFoldDB" id="A0A1A9I4B9"/>
<sequence>MLLNITDITLPITDPILKYLIVILVVLLAPILLNKLKIPHLIGLIIAGALMGPNGFGVLDRDSSIVVSGTTGLLYIMFLAGLEIDLIEFKKNKWKSITFGMYTFCIPMILGTLGSYYLLHFDWMTSILLGSLISSHTLLAYPIVSKLGIAKDKAVNITVGGTMITDTLALLVLAVIVGMTKGAVNTAFWLRLTLSILAFGLIVLLVFPIIGRWFFKKVPDKISQFIFVLVMVYLSAVLAELAGVEGIIGAFLAGLALNRLIPSTSPLMNRVEFVGNALFIPFFLISVGMLIDFRAFVKGTETIKVAAVLTLGVILAKYLAAWATSGTFKLTKNQRSIIFSLSLAQAAATLAAVMVGYNIIISETPDGEPVRLLNEAVLNGSILVILVTCTIASLVAQKSGEKIAAEMDVKKEDTDNNSEDEEKILIATNSLEKTEQLVQLALSIRPGYKEDQLYALNIINKQDAPDESDKTGKKILELAVQTGAAADIKVNDIIRYDDDIVNGITGELKANKITDLILGFSTKPYSSAKNRDFMKGILENERITTYVYNPVQPLSTIKKNIVVIPRNAEKEAGFSYWLTNIWSLAKHCGGGIKFFAPLNIAPLLNNLNEKNPIDYSLEEFLYWEDILILSREITRNDLITFVLSRPEHRSYNQHMDKMFAYLDKYFRANNFLLVYPIQPKPEEADDFYIKDNTFLNPTVDLQGLGKDIGSLFNRQKNRP</sequence>
<keyword evidence="11" id="KW-1185">Reference proteome</keyword>
<feature type="transmembrane region" description="Helical" evidence="8">
    <location>
        <begin position="227"/>
        <end position="253"/>
    </location>
</feature>
<dbReference type="PANTHER" id="PTHR43562">
    <property type="entry name" value="NAPA-TYPE SODIUM/HYDROGEN ANTIPORTER"/>
    <property type="match status" value="1"/>
</dbReference>
<dbReference type="GO" id="GO:1902600">
    <property type="term" value="P:proton transmembrane transport"/>
    <property type="evidence" value="ECO:0007669"/>
    <property type="project" value="InterPro"/>
</dbReference>
<dbReference type="Gene3D" id="1.20.1530.20">
    <property type="match status" value="1"/>
</dbReference>
<feature type="transmembrane region" description="Helical" evidence="8">
    <location>
        <begin position="273"/>
        <end position="293"/>
    </location>
</feature>
<feature type="transmembrane region" description="Helical" evidence="8">
    <location>
        <begin position="65"/>
        <end position="87"/>
    </location>
</feature>
<feature type="transmembrane region" description="Helical" evidence="8">
    <location>
        <begin position="41"/>
        <end position="59"/>
    </location>
</feature>
<evidence type="ECO:0000256" key="4">
    <source>
        <dbReference type="ARBA" id="ARBA00022692"/>
    </source>
</evidence>
<keyword evidence="3" id="KW-0050">Antiport</keyword>
<keyword evidence="5 8" id="KW-1133">Transmembrane helix</keyword>
<feature type="transmembrane region" description="Helical" evidence="8">
    <location>
        <begin position="155"/>
        <end position="176"/>
    </location>
</feature>
<reference evidence="10 11" key="1">
    <citation type="submission" date="2016-05" db="EMBL/GenBank/DDBJ databases">
        <title>Niabella ginsenosidivorans BS26 whole genome sequencing.</title>
        <authorList>
            <person name="Im W.T."/>
            <person name="Siddiqi M.Z."/>
        </authorList>
    </citation>
    <scope>NUCLEOTIDE SEQUENCE [LARGE SCALE GENOMIC DNA]</scope>
    <source>
        <strain evidence="10 11">BS26</strain>
    </source>
</reference>
<evidence type="ECO:0000256" key="8">
    <source>
        <dbReference type="SAM" id="Phobius"/>
    </source>
</evidence>
<evidence type="ECO:0000256" key="3">
    <source>
        <dbReference type="ARBA" id="ARBA00022449"/>
    </source>
</evidence>
<dbReference type="InterPro" id="IPR006153">
    <property type="entry name" value="Cation/H_exchanger_TM"/>
</dbReference>
<evidence type="ECO:0000313" key="10">
    <source>
        <dbReference type="EMBL" id="ANH81521.1"/>
    </source>
</evidence>
<dbReference type="OrthoDB" id="9793589at2"/>
<feature type="domain" description="Cation/H+ exchanger transmembrane" evidence="9">
    <location>
        <begin position="23"/>
        <end position="395"/>
    </location>
</feature>
<feature type="transmembrane region" description="Helical" evidence="8">
    <location>
        <begin position="305"/>
        <end position="325"/>
    </location>
</feature>